<dbReference type="RefSeq" id="WP_087666742.1">
    <property type="nucleotide sequence ID" value="NZ_FCNW02000005.1"/>
</dbReference>
<feature type="signal peptide" evidence="2">
    <location>
        <begin position="1"/>
        <end position="29"/>
    </location>
</feature>
<comment type="caution">
    <text evidence="3">The sequence shown here is derived from an EMBL/GenBank/DDBJ whole genome shotgun (WGS) entry which is preliminary data.</text>
</comment>
<proteinExistence type="predicted"/>
<organism evidence="3 4">
    <name type="scientific">Caballeronia humi</name>
    <dbReference type="NCBI Taxonomy" id="326474"/>
    <lineage>
        <taxon>Bacteria</taxon>
        <taxon>Pseudomonadati</taxon>
        <taxon>Pseudomonadota</taxon>
        <taxon>Betaproteobacteria</taxon>
        <taxon>Burkholderiales</taxon>
        <taxon>Burkholderiaceae</taxon>
        <taxon>Caballeronia</taxon>
    </lineage>
</organism>
<protein>
    <recommendedName>
        <fullName evidence="5">Purine nucleoside phosphorylase</fullName>
    </recommendedName>
</protein>
<dbReference type="Proteomes" id="UP000054977">
    <property type="component" value="Unassembled WGS sequence"/>
</dbReference>
<evidence type="ECO:0000313" key="3">
    <source>
        <dbReference type="EMBL" id="SAL28772.1"/>
    </source>
</evidence>
<sequence>MKRSELIVRVISASVSLCLISIPVSSVHAADEQAAAASAATSKQAQKAQRKTDRKAQRAKNNAELSELEKNGYKPAGNQTDYPQNLQNAQRKADAKKQGASAP</sequence>
<evidence type="ECO:0000256" key="2">
    <source>
        <dbReference type="SAM" id="SignalP"/>
    </source>
</evidence>
<dbReference type="AlphaFoldDB" id="A0A158G9R7"/>
<dbReference type="EMBL" id="FCNW02000005">
    <property type="protein sequence ID" value="SAL28772.1"/>
    <property type="molecule type" value="Genomic_DNA"/>
</dbReference>
<keyword evidence="2" id="KW-0732">Signal</keyword>
<accession>A0A158G9R7</accession>
<evidence type="ECO:0008006" key="5">
    <source>
        <dbReference type="Google" id="ProtNLM"/>
    </source>
</evidence>
<gene>
    <name evidence="3" type="ORF">AWB65_01725</name>
</gene>
<feature type="region of interest" description="Disordered" evidence="1">
    <location>
        <begin position="38"/>
        <end position="103"/>
    </location>
</feature>
<feature type="compositionally biased region" description="Low complexity" evidence="1">
    <location>
        <begin position="38"/>
        <end position="47"/>
    </location>
</feature>
<feature type="chain" id="PRO_5011108999" description="Purine nucleoside phosphorylase" evidence="2">
    <location>
        <begin position="30"/>
        <end position="103"/>
    </location>
</feature>
<feature type="compositionally biased region" description="Polar residues" evidence="1">
    <location>
        <begin position="77"/>
        <end position="90"/>
    </location>
</feature>
<evidence type="ECO:0000256" key="1">
    <source>
        <dbReference type="SAM" id="MobiDB-lite"/>
    </source>
</evidence>
<keyword evidence="4" id="KW-1185">Reference proteome</keyword>
<evidence type="ECO:0000313" key="4">
    <source>
        <dbReference type="Proteomes" id="UP000054977"/>
    </source>
</evidence>
<name>A0A158G9R7_9BURK</name>
<reference evidence="3" key="1">
    <citation type="submission" date="2016-01" db="EMBL/GenBank/DDBJ databases">
        <authorList>
            <person name="Peeters C."/>
        </authorList>
    </citation>
    <scope>NUCLEOTIDE SEQUENCE [LARGE SCALE GENOMIC DNA]</scope>
    <source>
        <strain evidence="3">LMG 22934</strain>
    </source>
</reference>